<dbReference type="Gene3D" id="3.50.50.60">
    <property type="entry name" value="FAD/NAD(P)-binding domain"/>
    <property type="match status" value="1"/>
</dbReference>
<dbReference type="SUPFAM" id="SSF54373">
    <property type="entry name" value="FAD-linked reductases, C-terminal domain"/>
    <property type="match status" value="1"/>
</dbReference>
<keyword evidence="2" id="KW-0784">Thiamine biosynthesis</keyword>
<dbReference type="GO" id="GO:0005737">
    <property type="term" value="C:cytoplasm"/>
    <property type="evidence" value="ECO:0007669"/>
    <property type="project" value="TreeGrafter"/>
</dbReference>
<dbReference type="Gene3D" id="3.30.9.10">
    <property type="entry name" value="D-Amino Acid Oxidase, subunit A, domain 2"/>
    <property type="match status" value="1"/>
</dbReference>
<dbReference type="InterPro" id="IPR012727">
    <property type="entry name" value="Gly_oxidase_ThiO"/>
</dbReference>
<dbReference type="SUPFAM" id="SSF51905">
    <property type="entry name" value="FAD/NAD(P)-binding domain"/>
    <property type="match status" value="1"/>
</dbReference>
<evidence type="ECO:0000313" key="8">
    <source>
        <dbReference type="Proteomes" id="UP000265541"/>
    </source>
</evidence>
<keyword evidence="3 7" id="KW-0560">Oxidoreductase</keyword>
<evidence type="ECO:0000256" key="2">
    <source>
        <dbReference type="ARBA" id="ARBA00022977"/>
    </source>
</evidence>
<comment type="caution">
    <text evidence="7">The sequence shown here is derived from an EMBL/GenBank/DDBJ whole genome shotgun (WGS) entry which is preliminary data.</text>
</comment>
<name>A0A3A0W3D3_STAGA</name>
<gene>
    <name evidence="7" type="primary">thiO</name>
    <name evidence="7" type="ORF">BUZ14_00155</name>
</gene>
<dbReference type="GO" id="GO:0050660">
    <property type="term" value="F:flavin adenine dinucleotide binding"/>
    <property type="evidence" value="ECO:0007669"/>
    <property type="project" value="InterPro"/>
</dbReference>
<dbReference type="RefSeq" id="WP_119483806.1">
    <property type="nucleotide sequence ID" value="NZ_QYJN01000001.1"/>
</dbReference>
<dbReference type="Pfam" id="PF01266">
    <property type="entry name" value="DAO"/>
    <property type="match status" value="1"/>
</dbReference>
<evidence type="ECO:0000313" key="7">
    <source>
        <dbReference type="EMBL" id="RIP36991.1"/>
    </source>
</evidence>
<dbReference type="EMBL" id="QYJN01000001">
    <property type="protein sequence ID" value="RIP36991.1"/>
    <property type="molecule type" value="Genomic_DNA"/>
</dbReference>
<dbReference type="UniPathway" id="UPA00060"/>
<dbReference type="OrthoDB" id="9794226at2"/>
<protein>
    <recommendedName>
        <fullName evidence="5">glycine oxidase</fullName>
        <ecNumber evidence="5">1.4.3.19</ecNumber>
    </recommendedName>
</protein>
<sequence length="372" mass="41935">MYDVIIIGSGVMGMSVARALSEHDVHIAIIDRDIPGMHASYKAGGMLGAQNEFTTESKLYHIARKSQQMFPELSRQLLDEVALDIEYLNSGLIKINASEAESSQIEAQYHFLKQYNEQIELLSPAKLSELTNDNVSHANQQAMYIPDDHQVNANRYTKALLKSIERRKVERFYHTEVVNIESLKRGYKVNTQSSSLFGEKVIVAGGAWSGKLVSPHLQAHNVTGVKGEALLLEHPTLDLDTTLFMTNGCYIIPKLQQRYMIGATSYFDDYSVGVSAAGRNWLLRQAATIVPKLKDARLIHEWSGIRPYSKDERPIMDEVAHGLFVITGHYRNGILLSPYIGTLMCEWLMTNRCPADLQEFKIDRSVDNAMHY</sequence>
<dbReference type="InterPro" id="IPR006076">
    <property type="entry name" value="FAD-dep_OxRdtase"/>
</dbReference>
<dbReference type="PANTHER" id="PTHR13847">
    <property type="entry name" value="SARCOSINE DEHYDROGENASE-RELATED"/>
    <property type="match status" value="1"/>
</dbReference>
<dbReference type="AlphaFoldDB" id="A0A3A0W3D3"/>
<evidence type="ECO:0000256" key="3">
    <source>
        <dbReference type="ARBA" id="ARBA00023002"/>
    </source>
</evidence>
<dbReference type="GO" id="GO:0043799">
    <property type="term" value="F:glycine oxidase activity"/>
    <property type="evidence" value="ECO:0007669"/>
    <property type="project" value="UniProtKB-EC"/>
</dbReference>
<proteinExistence type="predicted"/>
<evidence type="ECO:0000256" key="5">
    <source>
        <dbReference type="ARBA" id="ARBA00050018"/>
    </source>
</evidence>
<feature type="domain" description="FAD dependent oxidoreductase" evidence="6">
    <location>
        <begin position="3"/>
        <end position="347"/>
    </location>
</feature>
<dbReference type="GO" id="GO:0009229">
    <property type="term" value="P:thiamine diphosphate biosynthetic process"/>
    <property type="evidence" value="ECO:0007669"/>
    <property type="project" value="UniProtKB-UniPathway"/>
</dbReference>
<dbReference type="PANTHER" id="PTHR13847:SF289">
    <property type="entry name" value="GLYCINE OXIDASE"/>
    <property type="match status" value="1"/>
</dbReference>
<dbReference type="Proteomes" id="UP000265541">
    <property type="component" value="Unassembled WGS sequence"/>
</dbReference>
<evidence type="ECO:0000256" key="1">
    <source>
        <dbReference type="ARBA" id="ARBA00004948"/>
    </source>
</evidence>
<dbReference type="GO" id="GO:0009228">
    <property type="term" value="P:thiamine biosynthetic process"/>
    <property type="evidence" value="ECO:0007669"/>
    <property type="project" value="UniProtKB-KW"/>
</dbReference>
<dbReference type="InterPro" id="IPR036188">
    <property type="entry name" value="FAD/NAD-bd_sf"/>
</dbReference>
<dbReference type="EC" id="1.4.3.19" evidence="5"/>
<accession>A0A3A0W3D3</accession>
<reference evidence="7 8" key="1">
    <citation type="journal article" date="2016" name="Front. Microbiol.">
        <title>Comprehensive Phylogenetic Analysis of Bovine Non-aureus Staphylococci Species Based on Whole-Genome Sequencing.</title>
        <authorList>
            <person name="Naushad S."/>
            <person name="Barkema H.W."/>
            <person name="Luby C."/>
            <person name="Condas L.A."/>
            <person name="Nobrega D.B."/>
            <person name="Carson D.A."/>
            <person name="De Buck J."/>
        </authorList>
    </citation>
    <scope>NUCLEOTIDE SEQUENCE [LARGE SCALE GENOMIC DNA]</scope>
    <source>
        <strain evidence="7 8">SNUC 4781</strain>
    </source>
</reference>
<comment type="pathway">
    <text evidence="1">Cofactor biosynthesis; thiamine diphosphate biosynthesis.</text>
</comment>
<evidence type="ECO:0000256" key="4">
    <source>
        <dbReference type="ARBA" id="ARBA00049872"/>
    </source>
</evidence>
<comment type="catalytic activity">
    <reaction evidence="4">
        <text>glycine + O2 + H2O = glyoxylate + H2O2 + NH4(+)</text>
        <dbReference type="Rhea" id="RHEA:11532"/>
        <dbReference type="ChEBI" id="CHEBI:15377"/>
        <dbReference type="ChEBI" id="CHEBI:15379"/>
        <dbReference type="ChEBI" id="CHEBI:16240"/>
        <dbReference type="ChEBI" id="CHEBI:28938"/>
        <dbReference type="ChEBI" id="CHEBI:36655"/>
        <dbReference type="ChEBI" id="CHEBI:57305"/>
        <dbReference type="EC" id="1.4.3.19"/>
    </reaction>
</comment>
<evidence type="ECO:0000259" key="6">
    <source>
        <dbReference type="Pfam" id="PF01266"/>
    </source>
</evidence>
<dbReference type="NCBIfam" id="TIGR02352">
    <property type="entry name" value="thiamin_ThiO"/>
    <property type="match status" value="1"/>
</dbReference>
<organism evidence="7 8">
    <name type="scientific">Staphylococcus gallinarum</name>
    <dbReference type="NCBI Taxonomy" id="1293"/>
    <lineage>
        <taxon>Bacteria</taxon>
        <taxon>Bacillati</taxon>
        <taxon>Bacillota</taxon>
        <taxon>Bacilli</taxon>
        <taxon>Bacillales</taxon>
        <taxon>Staphylococcaceae</taxon>
        <taxon>Staphylococcus</taxon>
    </lineage>
</organism>